<gene>
    <name evidence="2" type="ORF">V6N12_001206</name>
</gene>
<evidence type="ECO:0000313" key="2">
    <source>
        <dbReference type="EMBL" id="KAK8515042.1"/>
    </source>
</evidence>
<keyword evidence="1" id="KW-1133">Transmembrane helix</keyword>
<proteinExistence type="predicted"/>
<feature type="transmembrane region" description="Helical" evidence="1">
    <location>
        <begin position="26"/>
        <end position="48"/>
    </location>
</feature>
<comment type="caution">
    <text evidence="2">The sequence shown here is derived from an EMBL/GenBank/DDBJ whole genome shotgun (WGS) entry which is preliminary data.</text>
</comment>
<evidence type="ECO:0000256" key="1">
    <source>
        <dbReference type="SAM" id="Phobius"/>
    </source>
</evidence>
<dbReference type="PANTHER" id="PTHR10811">
    <property type="entry name" value="FRINGE-RELATED"/>
    <property type="match status" value="1"/>
</dbReference>
<keyword evidence="1" id="KW-0472">Membrane</keyword>
<dbReference type="EMBL" id="JBBPBM010000065">
    <property type="protein sequence ID" value="KAK8515042.1"/>
    <property type="molecule type" value="Genomic_DNA"/>
</dbReference>
<evidence type="ECO:0000313" key="3">
    <source>
        <dbReference type="Proteomes" id="UP001472677"/>
    </source>
</evidence>
<protein>
    <submittedName>
        <fullName evidence="2">Uncharacterized protein</fullName>
    </submittedName>
</protein>
<name>A0ABR2C6K8_9ROSI</name>
<dbReference type="InterPro" id="IPR006740">
    <property type="entry name" value="DUF604"/>
</dbReference>
<dbReference type="Proteomes" id="UP001472677">
    <property type="component" value="Unassembled WGS sequence"/>
</dbReference>
<accession>A0ABR2C6K8</accession>
<sequence>MSSRTDLLKTTAFFISPEKPRDVSALVSRTALLLCLFASIALVVYISFSDRPHSFARFAYPNLETSSGSGPPPDNSTTNISHLLFGIGGSAKTWEERRALSSLWWDVETTRGFFWLDEDPPDQGGDPKPGIPLTYRVSSPDWTRFKYSSSRPAVRIARIIFDSFSLNLPNVRWFVMGDDDTVFFTHNLVSVLASHDHREMWYIGGVSESVEQNVMHAYDMAFGGGGFAVSYALAAKLVRALDGCLDRYYYFYGSDQRIWACITEIGVPLTKEPGFHQFDIRGDAYGLLAAHPMAPLLSLHHVEALAPMFPNKTRTESLKTLFEPYRLDPYRILQQSICYDSKRKWSIAIAWGYTIQIYPRPVSALDLHIPLRTFKTWRTWSNGPFTFNTRPMPADPCDRPVIYFLDQVEEVGSTGTRTRYKLDTSGKTCNNKTVHAPVMAIKNIIVSSMKMAPDYWEKAPHRQCCEIKDKGSKKSGSMLIRIRKCRQWETIISMYSSFCLEKIEDTSNSKKKSRSKIGSNS</sequence>
<keyword evidence="3" id="KW-1185">Reference proteome</keyword>
<keyword evidence="1" id="KW-0812">Transmembrane</keyword>
<reference evidence="2 3" key="1">
    <citation type="journal article" date="2024" name="G3 (Bethesda)">
        <title>Genome assembly of Hibiscus sabdariffa L. provides insights into metabolisms of medicinal natural products.</title>
        <authorList>
            <person name="Kim T."/>
        </authorList>
    </citation>
    <scope>NUCLEOTIDE SEQUENCE [LARGE SCALE GENOMIC DNA]</scope>
    <source>
        <strain evidence="2">TK-2024</strain>
        <tissue evidence="2">Old leaves</tissue>
    </source>
</reference>
<dbReference type="Gene3D" id="3.90.550.50">
    <property type="match status" value="1"/>
</dbReference>
<dbReference type="Pfam" id="PF04646">
    <property type="entry name" value="DUF604"/>
    <property type="match status" value="1"/>
</dbReference>
<organism evidence="2 3">
    <name type="scientific">Hibiscus sabdariffa</name>
    <name type="common">roselle</name>
    <dbReference type="NCBI Taxonomy" id="183260"/>
    <lineage>
        <taxon>Eukaryota</taxon>
        <taxon>Viridiplantae</taxon>
        <taxon>Streptophyta</taxon>
        <taxon>Embryophyta</taxon>
        <taxon>Tracheophyta</taxon>
        <taxon>Spermatophyta</taxon>
        <taxon>Magnoliopsida</taxon>
        <taxon>eudicotyledons</taxon>
        <taxon>Gunneridae</taxon>
        <taxon>Pentapetalae</taxon>
        <taxon>rosids</taxon>
        <taxon>malvids</taxon>
        <taxon>Malvales</taxon>
        <taxon>Malvaceae</taxon>
        <taxon>Malvoideae</taxon>
        <taxon>Hibiscus</taxon>
    </lineage>
</organism>